<comment type="caution">
    <text evidence="2">The sequence shown here is derived from an EMBL/GenBank/DDBJ whole genome shotgun (WGS) entry which is preliminary data.</text>
</comment>
<feature type="domain" description="Ice-binding protein C-terminal" evidence="1">
    <location>
        <begin position="220"/>
        <end position="241"/>
    </location>
</feature>
<sequence>MKYLAPSTILITTLLSGTVSAAIIDIQELALFNYSDSIGTVLEHDEIGYDYSDFSDYGLTVEFENNLDSNNLGSFAWTVTNNGSESIFGMHTSVFWDAELSQYDNSFSNESGEYLGNTEAVSWEIDEPGNTSGDLVWNMLDYAKGDNTNALEGTEDDVAFSLGFFLEKLDIGEFFELTFQVSESNIGGLRHFDENSNEEYFFNGFLTYVSNVDVAAPSEVPEPASFALFLLGIAALYRVRRTSN</sequence>
<accession>A0ABV7WUD3</accession>
<dbReference type="EMBL" id="JBHRYN010000010">
    <property type="protein sequence ID" value="MFC3701698.1"/>
    <property type="molecule type" value="Genomic_DNA"/>
</dbReference>
<dbReference type="NCBIfam" id="TIGR02595">
    <property type="entry name" value="PEP_CTERM"/>
    <property type="match status" value="1"/>
</dbReference>
<dbReference type="Pfam" id="PF07589">
    <property type="entry name" value="PEP-CTERM"/>
    <property type="match status" value="1"/>
</dbReference>
<name>A0ABV7WUD3_9GAMM</name>
<organism evidence="2 3">
    <name type="scientific">Reinekea marina</name>
    <dbReference type="NCBI Taxonomy" id="1310421"/>
    <lineage>
        <taxon>Bacteria</taxon>
        <taxon>Pseudomonadati</taxon>
        <taxon>Pseudomonadota</taxon>
        <taxon>Gammaproteobacteria</taxon>
        <taxon>Oceanospirillales</taxon>
        <taxon>Saccharospirillaceae</taxon>
        <taxon>Reinekea</taxon>
    </lineage>
</organism>
<evidence type="ECO:0000259" key="1">
    <source>
        <dbReference type="Pfam" id="PF07589"/>
    </source>
</evidence>
<protein>
    <submittedName>
        <fullName evidence="2">PEP-CTERM sorting domain-containing protein</fullName>
    </submittedName>
</protein>
<dbReference type="InterPro" id="IPR013424">
    <property type="entry name" value="Ice-binding_C"/>
</dbReference>
<evidence type="ECO:0000313" key="2">
    <source>
        <dbReference type="EMBL" id="MFC3701698.1"/>
    </source>
</evidence>
<dbReference type="RefSeq" id="WP_290280606.1">
    <property type="nucleotide sequence ID" value="NZ_JAUFQI010000001.1"/>
</dbReference>
<proteinExistence type="predicted"/>
<gene>
    <name evidence="2" type="ORF">ACFOND_08620</name>
</gene>
<dbReference type="Proteomes" id="UP001595710">
    <property type="component" value="Unassembled WGS sequence"/>
</dbReference>
<evidence type="ECO:0000313" key="3">
    <source>
        <dbReference type="Proteomes" id="UP001595710"/>
    </source>
</evidence>
<keyword evidence="3" id="KW-1185">Reference proteome</keyword>
<reference evidence="3" key="1">
    <citation type="journal article" date="2019" name="Int. J. Syst. Evol. Microbiol.">
        <title>The Global Catalogue of Microorganisms (GCM) 10K type strain sequencing project: providing services to taxonomists for standard genome sequencing and annotation.</title>
        <authorList>
            <consortium name="The Broad Institute Genomics Platform"/>
            <consortium name="The Broad Institute Genome Sequencing Center for Infectious Disease"/>
            <person name="Wu L."/>
            <person name="Ma J."/>
        </authorList>
    </citation>
    <scope>NUCLEOTIDE SEQUENCE [LARGE SCALE GENOMIC DNA]</scope>
    <source>
        <strain evidence="3">CECT 8288</strain>
    </source>
</reference>